<gene>
    <name evidence="2" type="ORF">NDU88_002890</name>
</gene>
<keyword evidence="3" id="KW-1185">Reference proteome</keyword>
<proteinExistence type="predicted"/>
<evidence type="ECO:0000313" key="3">
    <source>
        <dbReference type="Proteomes" id="UP001066276"/>
    </source>
</evidence>
<accession>A0AAV7PC65</accession>
<organism evidence="2 3">
    <name type="scientific">Pleurodeles waltl</name>
    <name type="common">Iberian ribbed newt</name>
    <dbReference type="NCBI Taxonomy" id="8319"/>
    <lineage>
        <taxon>Eukaryota</taxon>
        <taxon>Metazoa</taxon>
        <taxon>Chordata</taxon>
        <taxon>Craniata</taxon>
        <taxon>Vertebrata</taxon>
        <taxon>Euteleostomi</taxon>
        <taxon>Amphibia</taxon>
        <taxon>Batrachia</taxon>
        <taxon>Caudata</taxon>
        <taxon>Salamandroidea</taxon>
        <taxon>Salamandridae</taxon>
        <taxon>Pleurodelinae</taxon>
        <taxon>Pleurodeles</taxon>
    </lineage>
</organism>
<feature type="region of interest" description="Disordered" evidence="1">
    <location>
        <begin position="182"/>
        <end position="227"/>
    </location>
</feature>
<dbReference type="AlphaFoldDB" id="A0AAV7PC65"/>
<reference evidence="2" key="1">
    <citation type="journal article" date="2022" name="bioRxiv">
        <title>Sequencing and chromosome-scale assembly of the giantPleurodeles waltlgenome.</title>
        <authorList>
            <person name="Brown T."/>
            <person name="Elewa A."/>
            <person name="Iarovenko S."/>
            <person name="Subramanian E."/>
            <person name="Araus A.J."/>
            <person name="Petzold A."/>
            <person name="Susuki M."/>
            <person name="Suzuki K.-i.T."/>
            <person name="Hayashi T."/>
            <person name="Toyoda A."/>
            <person name="Oliveira C."/>
            <person name="Osipova E."/>
            <person name="Leigh N.D."/>
            <person name="Simon A."/>
            <person name="Yun M.H."/>
        </authorList>
    </citation>
    <scope>NUCLEOTIDE SEQUENCE</scope>
    <source>
        <strain evidence="2">20211129_DDA</strain>
        <tissue evidence="2">Liver</tissue>
    </source>
</reference>
<dbReference type="EMBL" id="JANPWB010000011">
    <property type="protein sequence ID" value="KAJ1124429.1"/>
    <property type="molecule type" value="Genomic_DNA"/>
</dbReference>
<comment type="caution">
    <text evidence="2">The sequence shown here is derived from an EMBL/GenBank/DDBJ whole genome shotgun (WGS) entry which is preliminary data.</text>
</comment>
<evidence type="ECO:0000256" key="1">
    <source>
        <dbReference type="SAM" id="MobiDB-lite"/>
    </source>
</evidence>
<evidence type="ECO:0000313" key="2">
    <source>
        <dbReference type="EMBL" id="KAJ1124429.1"/>
    </source>
</evidence>
<protein>
    <submittedName>
        <fullName evidence="2">Uncharacterized protein</fullName>
    </submittedName>
</protein>
<sequence>MRESAIREECEDDKWNEFEIPLVNDSVEATIKGDVWNKENEADKILSDVKNVERKQGCETRCGAVIIIFYCLVLSCAIDRFFCDRFARQALAPSYQERTKAPLLRSVYGPCPSNSLGVLWTPKPQPCRKRIGVSKDQPSDVGFARRALKGPASSADILAQMAASAIKDHAYGSFPALEVSETGLESSTLTEGVPSSGSHSSGSDQEQDEPKPSGKRKHKSHNVQESV</sequence>
<dbReference type="Proteomes" id="UP001066276">
    <property type="component" value="Chromosome 7"/>
</dbReference>
<name>A0AAV7PC65_PLEWA</name>